<proteinExistence type="predicted"/>
<dbReference type="GO" id="GO:0008654">
    <property type="term" value="P:phospholipid biosynthetic process"/>
    <property type="evidence" value="ECO:0007669"/>
    <property type="project" value="TreeGrafter"/>
</dbReference>
<dbReference type="OrthoDB" id="10255570at2759"/>
<dbReference type="GO" id="GO:0006631">
    <property type="term" value="P:fatty acid metabolic process"/>
    <property type="evidence" value="ECO:0007669"/>
    <property type="project" value="TreeGrafter"/>
</dbReference>
<gene>
    <name evidence="3" type="ORF">CYFA0S_09e01596g</name>
</gene>
<organism evidence="3">
    <name type="scientific">Cyberlindnera fabianii</name>
    <name type="common">Yeast</name>
    <name type="synonym">Hansenula fabianii</name>
    <dbReference type="NCBI Taxonomy" id="36022"/>
    <lineage>
        <taxon>Eukaryota</taxon>
        <taxon>Fungi</taxon>
        <taxon>Dikarya</taxon>
        <taxon>Ascomycota</taxon>
        <taxon>Saccharomycotina</taxon>
        <taxon>Saccharomycetes</taxon>
        <taxon>Phaffomycetales</taxon>
        <taxon>Phaffomycetaceae</taxon>
        <taxon>Cyberlindnera</taxon>
    </lineage>
</organism>
<dbReference type="GO" id="GO:0004366">
    <property type="term" value="F:glycerol-3-phosphate O-acyltransferase activity"/>
    <property type="evidence" value="ECO:0007669"/>
    <property type="project" value="TreeGrafter"/>
</dbReference>
<evidence type="ECO:0000313" key="3">
    <source>
        <dbReference type="EMBL" id="CDR42344.1"/>
    </source>
</evidence>
<evidence type="ECO:0000259" key="2">
    <source>
        <dbReference type="SMART" id="SM00563"/>
    </source>
</evidence>
<protein>
    <submittedName>
        <fullName evidence="3">CYFA0S09e01596g1_1</fullName>
    </submittedName>
</protein>
<dbReference type="SMART" id="SM00563">
    <property type="entry name" value="PlsC"/>
    <property type="match status" value="1"/>
</dbReference>
<dbReference type="GO" id="GO:0006072">
    <property type="term" value="P:glycerol-3-phosphate metabolic process"/>
    <property type="evidence" value="ECO:0007669"/>
    <property type="project" value="TreeGrafter"/>
</dbReference>
<dbReference type="PANTHER" id="PTHR12563">
    <property type="entry name" value="GLYCEROL-3-PHOSPHATE ACYLTRANSFERASE"/>
    <property type="match status" value="1"/>
</dbReference>
<comment type="subcellular location">
    <subcellularLocation>
        <location evidence="1">Endomembrane system</location>
        <topology evidence="1">Peripheral membrane protein</topology>
    </subcellularLocation>
</comment>
<dbReference type="InterPro" id="IPR002123">
    <property type="entry name" value="Plipid/glycerol_acylTrfase"/>
</dbReference>
<dbReference type="PANTHER" id="PTHR12563:SF17">
    <property type="entry name" value="DIHYDROXYACETONE PHOSPHATE ACYLTRANSFERASE"/>
    <property type="match status" value="1"/>
</dbReference>
<dbReference type="SUPFAM" id="SSF69593">
    <property type="entry name" value="Glycerol-3-phosphate (1)-acyltransferase"/>
    <property type="match status" value="1"/>
</dbReference>
<dbReference type="EMBL" id="LK052894">
    <property type="protein sequence ID" value="CDR42344.1"/>
    <property type="molecule type" value="Genomic_DNA"/>
</dbReference>
<sequence length="653" mass="76414">MGFEDDYIDLLRDPLKAPTIRLPPIVAPWRSNSDVSEKSLSTLRSLITSLLGVDWFDVYRIPKSKEQFTEATFNKAFDDAFDRDERVQDQISQIVTLEIQSGILKPKYVRKRRQQLRDWLRGFYYNQLERYSNTSTSTRNNHALHLRIAYVVFAHILPCIFKDGIWIHKRTFYSFLERVKSHPSATVLLLPNHKSHIDYIIIHFMYARFQLETPLVIAGENLNVPVFGPYLKRLGAVFIKRKFSSDDFWYINNMKNLMGWKTAKPGEQIELFIEGTRSRNGKLMLAKTGFMQLLKESMRGIDAFVQPISMIYEKPYEFNEYLVELNGMDKVQESFTSIFSAGAKLLLGKSDNYGKLIIKFDDGFLRFHDYPDMKDLGNEVLRKIHDISYITEISVLGLAMSILFYKEVHMKRLKKSAVAVLFKELCVMLAERGADTEHLVRCVSMTDDEIVIMCESLVKNFLFEHVTTEDDEFMIMEETALVYYKNSLLNNFISEMFLIKTNKSPVTMTVLKKLFDFEFLTSRIDDTTELTQRDYLLFGDLLNPFIESYELVLNNLRGVIKITLKRWLHLLYISSPNVSYKESLNKSNILYAIYTLQSLKLIRLNKAIEIEVIDDDKMLQLRQYLHCLRTNRPLQYEHEVFQQVNTSLSELKL</sequence>
<name>A0A061B3U0_CYBFA</name>
<dbReference type="PhylomeDB" id="A0A061B3U0"/>
<dbReference type="InterPro" id="IPR022284">
    <property type="entry name" value="GPAT/DHAPAT"/>
</dbReference>
<dbReference type="VEuPathDB" id="FungiDB:BON22_2623"/>
<reference evidence="3" key="1">
    <citation type="journal article" date="2014" name="Genome Announc.">
        <title>Genome sequence of the yeast Cyberlindnera fabianii (Hansenula fabianii).</title>
        <authorList>
            <person name="Freel K.C."/>
            <person name="Sarilar V."/>
            <person name="Neuveglise C."/>
            <person name="Devillers H."/>
            <person name="Friedrich A."/>
            <person name="Schacherer J."/>
        </authorList>
    </citation>
    <scope>NUCLEOTIDE SEQUENCE</scope>
    <source>
        <strain evidence="3">YJS4271</strain>
    </source>
</reference>
<dbReference type="GO" id="GO:0019432">
    <property type="term" value="P:triglyceride biosynthetic process"/>
    <property type="evidence" value="ECO:0007669"/>
    <property type="project" value="TreeGrafter"/>
</dbReference>
<dbReference type="GO" id="GO:0031966">
    <property type="term" value="C:mitochondrial membrane"/>
    <property type="evidence" value="ECO:0007669"/>
    <property type="project" value="TreeGrafter"/>
</dbReference>
<dbReference type="Pfam" id="PF01553">
    <property type="entry name" value="Acyltransferase"/>
    <property type="match status" value="1"/>
</dbReference>
<dbReference type="GO" id="GO:0012505">
    <property type="term" value="C:endomembrane system"/>
    <property type="evidence" value="ECO:0007669"/>
    <property type="project" value="UniProtKB-SubCell"/>
</dbReference>
<evidence type="ECO:0000256" key="1">
    <source>
        <dbReference type="ARBA" id="ARBA00004184"/>
    </source>
</evidence>
<feature type="domain" description="Phospholipid/glycerol acyltransferase" evidence="2">
    <location>
        <begin position="187"/>
        <end position="313"/>
    </location>
</feature>
<dbReference type="AlphaFoldDB" id="A0A061B3U0"/>
<accession>A0A061B3U0</accession>